<evidence type="ECO:0000313" key="2">
    <source>
        <dbReference type="Proteomes" id="UP000084051"/>
    </source>
</evidence>
<dbReference type="RefSeq" id="YP_173430.1">
    <property type="nucleotide sequence ID" value="NC_006581.1"/>
</dbReference>
<reference evidence="4" key="1">
    <citation type="submission" date="2004-12" db="EMBL/GenBank/DDBJ databases">
        <authorList>
            <consortium name="NCBI Genome Project"/>
        </authorList>
    </citation>
    <scope>NUCLEOTIDE SEQUENCE</scope>
    <source>
        <tissue evidence="4">Leaf</tissue>
    </source>
</reference>
<accession>Q5M9Y3</accession>
<dbReference type="GeneID" id="3205246"/>
<keyword evidence="1 4" id="KW-0496">Mitochondrion</keyword>
<dbReference type="AlphaFoldDB" id="Q5M9Y3"/>
<evidence type="ECO:0000313" key="3">
    <source>
        <dbReference type="Proteomes" id="UP000790787"/>
    </source>
</evidence>
<evidence type="ECO:0000313" key="1">
    <source>
        <dbReference type="EMBL" id="BAD83495.1"/>
    </source>
</evidence>
<gene>
    <name evidence="1 4" type="primary">orf101c</name>
    <name evidence="4" type="ORF">NitaMp091</name>
</gene>
<name>Q5M9Y3_TOBAC</name>
<organism evidence="1">
    <name type="scientific">Nicotiana tabacum</name>
    <name type="common">Common tobacco</name>
    <dbReference type="NCBI Taxonomy" id="4097"/>
    <lineage>
        <taxon>Eukaryota</taxon>
        <taxon>Viridiplantae</taxon>
        <taxon>Streptophyta</taxon>
        <taxon>Embryophyta</taxon>
        <taxon>Tracheophyta</taxon>
        <taxon>Spermatophyta</taxon>
        <taxon>Magnoliopsida</taxon>
        <taxon>eudicotyledons</taxon>
        <taxon>Gunneridae</taxon>
        <taxon>Pentapetalae</taxon>
        <taxon>asterids</taxon>
        <taxon>lamiids</taxon>
        <taxon>Solanales</taxon>
        <taxon>Solanaceae</taxon>
        <taxon>Nicotianoideae</taxon>
        <taxon>Nicotianeae</taxon>
        <taxon>Nicotiana</taxon>
    </lineage>
</organism>
<dbReference type="KEGG" id="nta:3205246"/>
<proteinExistence type="predicted"/>
<dbReference type="EMBL" id="BA000042">
    <property type="protein sequence ID" value="BAD83495.1"/>
    <property type="molecule type" value="Genomic_DNA"/>
</dbReference>
<dbReference type="Proteomes" id="UP000790787">
    <property type="component" value="Mitochondrion MT"/>
</dbReference>
<protein>
    <submittedName>
        <fullName evidence="1 4">Uncharacterized protein</fullName>
    </submittedName>
</protein>
<dbReference type="PaxDb" id="4097-Q5M9Y3"/>
<evidence type="ECO:0000313" key="4">
    <source>
        <dbReference type="RefSeq" id="YP_173430.1"/>
    </source>
</evidence>
<reference evidence="4" key="3">
    <citation type="submission" date="2025-04" db="UniProtKB">
        <authorList>
            <consortium name="RefSeq"/>
        </authorList>
    </citation>
    <scope>IDENTIFICATION</scope>
    <source>
        <tissue evidence="4">Leaf</tissue>
    </source>
</reference>
<keyword evidence="3" id="KW-1185">Reference proteome</keyword>
<geneLocation type="mitochondrion" evidence="1 4"/>
<reference evidence="1 2" key="2">
    <citation type="journal article" date="2005" name="Mol. Genet. Genomics">
        <title>The complete nucleotide sequence and multipartite organization of the tobacco mitochondrial genome: comparative analysis of mitochondrial genomes in higher plants.</title>
        <authorList>
            <person name="Sugiyama Y."/>
            <person name="Watase Y."/>
            <person name="Nagase M."/>
            <person name="Makita N."/>
            <person name="Yagura S."/>
            <person name="Hirai A."/>
            <person name="Sugiura M."/>
        </authorList>
    </citation>
    <scope>NUCLEOTIDE SEQUENCE</scope>
    <source>
        <strain evidence="2">cv. TN90</strain>
        <tissue evidence="1 4">Leaf</tissue>
    </source>
</reference>
<sequence>MRRKTSVMERQSSNTYFDLTAYPFYKRTVQLVRRSGALFTALYLKQCASSGVIKKNHTLLTVSLSLNHQATLGFFPPDINEVGGKDRAQLIIYGYGYSLSF</sequence>